<dbReference type="FunFam" id="2.60.40.150:FF:000070">
    <property type="entry name" value="rab11 family-interacting protein 2 isoform X1"/>
    <property type="match status" value="1"/>
</dbReference>
<sequence length="1588" mass="173246">MYLRPEPDLGWLPTHVQVTILQARGLRAKGKHGTSDAYTLIQITKEKYSTSVVEKSTGSPEWKEECTFELAPGALERGESCELQLTVMHRALIGMDQFLGQVCIPLQEVYKQGRSLRNQWYKLRSKPGRKEKERGEIEVSIQFTRNNLTASMFDLSVKDKPKTPFGKLKDKMKVKKLFDMESSSAIVPSSVGRLDSDDEDERKPKSKAAFFLKGRLRKSSLTKSNTSLGSDSTISNASGTVPTSSGISIVLPDVGKKPAARNSSLSTEATVKDNDTSSRMTHKRAFSDEVSQLTIPSEPRIVQDLKPKGSPISKSSLCINGSHVYAEVPLPKPSPSPLEKFAPASKSFQNIVKKTEDPAAHEGPGANLSGSDKPSRKPDVKTSVPTTITLEEAKTPAKIAVDLPKNEDVRLEFKPIQITTPLVFSQNVSRNKSQENVGKEEKKPKVNLFHHGPGKNEPSDKSLAEQTAQVSVNTEEKSKAGGWFGSKDNKDAVQKPSLDVSPQVETSSSASSSFTPGSPSTSSPPSVVAGLICMPSTNHSAASYSGVCGNLPANNPFLNSLQNNPFFEDLLSDQLLNASSPTRFFSSFPSGSIAASEAAGWGSSLVEEHSLLAFSPSAEDQKVPSNQSDHGDVLLEAHKPKFTTSSISEPITSEWEEQFDAFASSRLQPVADNLRQLETKILHYNDSINSPLHSGFSIEGMGILADKSKTSEESEHGVNISSGICKSNLGVQVLETHWPVNFSQTGEPKNDDRSPFLTSDYKPHIPAVESSRIRTPDNIFIHHHSNVKSFSDKPTEGIESNNTSGLWHLDETVSVTELSVSNSTSQKPISHSTYAIDKKLAVGSEIREDDTLQKSVESIRNINRIAAVPPFLSGVCDVARVPYFSSSTLQDHQSSSQSRLSNNTSTDTNQVVGDNSVHILETLQYPLATAEGAHSEPISYRLGTGSNEEIITNEQAIVGDRVNEPEARVQVLSEPVGFMVPPKPPRLLSPTHEWKEPNGDNYKQTSNQDVSAKQTQSPEEKMLEQNNGVGKQTVSPVACCPVIEVISPVQSIGEDTQSTTEGLLANLKEGNNELTKLGATNGEHLLDVNESTLAEQFRTCPSKVSLDVLDLSSAEKSSNKLDVLKYGPGTKLINHESSTALTNPGDSKPESEKFSHLLTVSKEEKDHVKERSGSSHKVDNSGLFWSALEEPLHNVADHGNVIQNTEVTPCDNVLPECEGITNRDKNFRNMKESKSNLKIPRLDVASKPQPDFVDPVSQLSRKELTTESQSGLSLSHLSSWSADIVVDFKNEGFWKSESDLLEDADEKSVPSPGNPFTSTEKTPPILSHKNPFIEHPQSDQSTETSLQEDLSFKDLHVQAAFRDLPPTTLPSKMKIPSLHDRQPLAFSTPSLVATQNPKLSNFPSPIISPTISGFTSVKSTHAAALACFQSPPTSCVVKTSALSVLPQETLPAENPLMPLRTSPHPVKPISATLSSGDQEKKPNKPALTAALSSGLEVLKSVTGGQQQAPKNPDLDRVKDICSPDMAAKYYHLTHDELIHMLLQKETELGRKENHVRELEDYIDKLLVRIMDQAPTLLQVPLETKMQKK</sequence>
<dbReference type="Pfam" id="PF00168">
    <property type="entry name" value="C2"/>
    <property type="match status" value="1"/>
</dbReference>
<keyword evidence="10" id="KW-1185">Reference proteome</keyword>
<dbReference type="Gene3D" id="1.20.5.2440">
    <property type="match status" value="1"/>
</dbReference>
<dbReference type="Proteomes" id="UP001295444">
    <property type="component" value="Chromosome 06"/>
</dbReference>
<protein>
    <submittedName>
        <fullName evidence="9">Rab11 family-interacting 5 isoform X1</fullName>
    </submittedName>
</protein>
<dbReference type="InterPro" id="IPR037245">
    <property type="entry name" value="FIP-RBD_C_sf"/>
</dbReference>
<evidence type="ECO:0000259" key="7">
    <source>
        <dbReference type="PROSITE" id="PS50004"/>
    </source>
</evidence>
<feature type="compositionally biased region" description="Polar residues" evidence="6">
    <location>
        <begin position="222"/>
        <end position="247"/>
    </location>
</feature>
<proteinExistence type="predicted"/>
<feature type="domain" description="C2" evidence="7">
    <location>
        <begin position="1"/>
        <end position="121"/>
    </location>
</feature>
<evidence type="ECO:0000256" key="4">
    <source>
        <dbReference type="ARBA" id="ARBA00022753"/>
    </source>
</evidence>
<feature type="region of interest" description="Disordered" evidence="6">
    <location>
        <begin position="427"/>
        <end position="525"/>
    </location>
</feature>
<name>A0AAD1SHG3_PELCU</name>
<dbReference type="GO" id="GO:0031267">
    <property type="term" value="F:small GTPase binding"/>
    <property type="evidence" value="ECO:0007669"/>
    <property type="project" value="InterPro"/>
</dbReference>
<dbReference type="InterPro" id="IPR035892">
    <property type="entry name" value="C2_domain_sf"/>
</dbReference>
<dbReference type="GO" id="GO:0005769">
    <property type="term" value="C:early endosome"/>
    <property type="evidence" value="ECO:0007669"/>
    <property type="project" value="TreeGrafter"/>
</dbReference>
<dbReference type="InterPro" id="IPR037789">
    <property type="entry name" value="FIP_classI"/>
</dbReference>
<dbReference type="SUPFAM" id="SSF49562">
    <property type="entry name" value="C2 domain (Calcium/lipid-binding domain, CaLB)"/>
    <property type="match status" value="1"/>
</dbReference>
<evidence type="ECO:0000256" key="3">
    <source>
        <dbReference type="ARBA" id="ARBA00022553"/>
    </source>
</evidence>
<dbReference type="SMART" id="SM00239">
    <property type="entry name" value="C2"/>
    <property type="match status" value="1"/>
</dbReference>
<dbReference type="GO" id="GO:0015031">
    <property type="term" value="P:protein transport"/>
    <property type="evidence" value="ECO:0007669"/>
    <property type="project" value="UniProtKB-KW"/>
</dbReference>
<dbReference type="Pfam" id="PF09457">
    <property type="entry name" value="RBD-FIP"/>
    <property type="match status" value="1"/>
</dbReference>
<keyword evidence="3" id="KW-0597">Phosphoprotein</keyword>
<dbReference type="FunFam" id="1.20.5.2440:FF:000004">
    <property type="entry name" value="rab11 family-interacting protein 5 isoform X2"/>
    <property type="match status" value="1"/>
</dbReference>
<keyword evidence="4" id="KW-0967">Endosome</keyword>
<organism evidence="9 10">
    <name type="scientific">Pelobates cultripes</name>
    <name type="common">Western spadefoot toad</name>
    <dbReference type="NCBI Taxonomy" id="61616"/>
    <lineage>
        <taxon>Eukaryota</taxon>
        <taxon>Metazoa</taxon>
        <taxon>Chordata</taxon>
        <taxon>Craniata</taxon>
        <taxon>Vertebrata</taxon>
        <taxon>Euteleostomi</taxon>
        <taxon>Amphibia</taxon>
        <taxon>Batrachia</taxon>
        <taxon>Anura</taxon>
        <taxon>Pelobatoidea</taxon>
        <taxon>Pelobatidae</taxon>
        <taxon>Pelobates</taxon>
    </lineage>
</organism>
<dbReference type="PANTHER" id="PTHR15746">
    <property type="entry name" value="RAB11-RELATED"/>
    <property type="match status" value="1"/>
</dbReference>
<dbReference type="GO" id="GO:0045335">
    <property type="term" value="C:phagocytic vesicle"/>
    <property type="evidence" value="ECO:0007669"/>
    <property type="project" value="TreeGrafter"/>
</dbReference>
<dbReference type="EMBL" id="OW240917">
    <property type="protein sequence ID" value="CAH2299364.1"/>
    <property type="molecule type" value="Genomic_DNA"/>
</dbReference>
<feature type="compositionally biased region" description="Low complexity" evidence="6">
    <location>
        <begin position="887"/>
        <end position="906"/>
    </location>
</feature>
<keyword evidence="2" id="KW-0813">Transport</keyword>
<evidence type="ECO:0000256" key="1">
    <source>
        <dbReference type="ARBA" id="ARBA00004172"/>
    </source>
</evidence>
<evidence type="ECO:0000259" key="8">
    <source>
        <dbReference type="PROSITE" id="PS51511"/>
    </source>
</evidence>
<feature type="region of interest" description="Disordered" evidence="6">
    <location>
        <begin position="356"/>
        <end position="388"/>
    </location>
</feature>
<dbReference type="GO" id="GO:0005739">
    <property type="term" value="C:mitochondrion"/>
    <property type="evidence" value="ECO:0007669"/>
    <property type="project" value="TreeGrafter"/>
</dbReference>
<evidence type="ECO:0000313" key="9">
    <source>
        <dbReference type="EMBL" id="CAH2299364.1"/>
    </source>
</evidence>
<accession>A0AAD1SHG3</accession>
<dbReference type="GO" id="GO:0055037">
    <property type="term" value="C:recycling endosome"/>
    <property type="evidence" value="ECO:0007669"/>
    <property type="project" value="UniProtKB-SubCell"/>
</dbReference>
<feature type="region of interest" description="Disordered" evidence="6">
    <location>
        <begin position="222"/>
        <end position="280"/>
    </location>
</feature>
<evidence type="ECO:0000256" key="6">
    <source>
        <dbReference type="SAM" id="MobiDB-lite"/>
    </source>
</evidence>
<dbReference type="SUPFAM" id="SSF144270">
    <property type="entry name" value="Eferin C-derminal domain-like"/>
    <property type="match status" value="1"/>
</dbReference>
<reference evidence="9" key="1">
    <citation type="submission" date="2022-03" db="EMBL/GenBank/DDBJ databases">
        <authorList>
            <person name="Alioto T."/>
            <person name="Alioto T."/>
            <person name="Gomez Garrido J."/>
        </authorList>
    </citation>
    <scope>NUCLEOTIDE SEQUENCE</scope>
</reference>
<dbReference type="PROSITE" id="PS51511">
    <property type="entry name" value="FIP_RBD"/>
    <property type="match status" value="1"/>
</dbReference>
<feature type="compositionally biased region" description="Polar residues" evidence="6">
    <location>
        <begin position="1001"/>
        <end position="1017"/>
    </location>
</feature>
<evidence type="ECO:0000256" key="5">
    <source>
        <dbReference type="ARBA" id="ARBA00022927"/>
    </source>
</evidence>
<keyword evidence="5" id="KW-0653">Protein transport</keyword>
<feature type="compositionally biased region" description="Polar residues" evidence="6">
    <location>
        <begin position="464"/>
        <end position="473"/>
    </location>
</feature>
<feature type="domain" description="FIP-RBD" evidence="8">
    <location>
        <begin position="1518"/>
        <end position="1580"/>
    </location>
</feature>
<feature type="region of interest" description="Disordered" evidence="6">
    <location>
        <begin position="1303"/>
        <end position="1325"/>
    </location>
</feature>
<dbReference type="GO" id="GO:0045055">
    <property type="term" value="P:regulated exocytosis"/>
    <property type="evidence" value="ECO:0007669"/>
    <property type="project" value="TreeGrafter"/>
</dbReference>
<dbReference type="Gene3D" id="2.60.40.150">
    <property type="entry name" value="C2 domain"/>
    <property type="match status" value="1"/>
</dbReference>
<dbReference type="PANTHER" id="PTHR15746:SF14">
    <property type="entry name" value="RAB11 FAMILY-INTERACTING PROTEIN 5"/>
    <property type="match status" value="1"/>
</dbReference>
<dbReference type="InterPro" id="IPR019018">
    <property type="entry name" value="Rab-bd_FIP-RBD"/>
</dbReference>
<dbReference type="CDD" id="cd08682">
    <property type="entry name" value="C2_Rab11-FIP_classI"/>
    <property type="match status" value="1"/>
</dbReference>
<feature type="region of interest" description="Disordered" evidence="6">
    <location>
        <begin position="887"/>
        <end position="910"/>
    </location>
</feature>
<feature type="compositionally biased region" description="Polar residues" evidence="6">
    <location>
        <begin position="427"/>
        <end position="436"/>
    </location>
</feature>
<comment type="subcellular location">
    <subcellularLocation>
        <location evidence="1">Recycling endosome</location>
    </subcellularLocation>
</comment>
<dbReference type="GO" id="GO:0030141">
    <property type="term" value="C:secretory granule"/>
    <property type="evidence" value="ECO:0007669"/>
    <property type="project" value="TreeGrafter"/>
</dbReference>
<evidence type="ECO:0000313" key="10">
    <source>
        <dbReference type="Proteomes" id="UP001295444"/>
    </source>
</evidence>
<dbReference type="InterPro" id="IPR000008">
    <property type="entry name" value="C2_dom"/>
</dbReference>
<evidence type="ECO:0000256" key="2">
    <source>
        <dbReference type="ARBA" id="ARBA00022448"/>
    </source>
</evidence>
<feature type="compositionally biased region" description="Low complexity" evidence="6">
    <location>
        <begin position="500"/>
        <end position="525"/>
    </location>
</feature>
<gene>
    <name evidence="9" type="ORF">PECUL_23A031868</name>
</gene>
<dbReference type="PROSITE" id="PS50004">
    <property type="entry name" value="C2"/>
    <property type="match status" value="1"/>
</dbReference>
<feature type="region of interest" description="Disordered" evidence="6">
    <location>
        <begin position="981"/>
        <end position="1022"/>
    </location>
</feature>